<keyword evidence="5" id="KW-0378">Hydrolase</keyword>
<evidence type="ECO:0000313" key="9">
    <source>
        <dbReference type="Proteomes" id="UP000650485"/>
    </source>
</evidence>
<dbReference type="PANTHER" id="PTHR33308:SF9">
    <property type="entry name" value="PEPTIDOGLYCAN HYDROLASE FLGJ"/>
    <property type="match status" value="1"/>
</dbReference>
<evidence type="ECO:0000256" key="3">
    <source>
        <dbReference type="ARBA" id="ARBA00022525"/>
    </source>
</evidence>
<dbReference type="SUPFAM" id="SSF82057">
    <property type="entry name" value="Prokaryotic SH3-related domain"/>
    <property type="match status" value="7"/>
</dbReference>
<gene>
    <name evidence="8" type="ORF">H7R52_15545</name>
</gene>
<comment type="caution">
    <text evidence="8">The sequence shown here is derived from an EMBL/GenBank/DDBJ whole genome shotgun (WGS) entry which is preliminary data.</text>
</comment>
<dbReference type="Pfam" id="PF01832">
    <property type="entry name" value="Glucosaminidase"/>
    <property type="match status" value="1"/>
</dbReference>
<dbReference type="PROSITE" id="PS51780">
    <property type="entry name" value="GW"/>
    <property type="match status" value="4"/>
</dbReference>
<keyword evidence="3" id="KW-0964">Secreted</keyword>
<dbReference type="SMART" id="SM00047">
    <property type="entry name" value="LYZ2"/>
    <property type="match status" value="1"/>
</dbReference>
<comment type="similarity">
    <text evidence="2">Belongs to the glycosyl hydrolase 73 family.</text>
</comment>
<accession>A0A923NHD3</accession>
<reference evidence="8" key="1">
    <citation type="submission" date="2020-08" db="EMBL/GenBank/DDBJ databases">
        <title>Complete genome sequence of Weissella confusa strain FS54 provides insights into metabolic potential.</title>
        <authorList>
            <person name="Fhoula I."/>
            <person name="Najjari A."/>
            <person name="Lekired A."/>
            <person name="Bessrour-Aouam N."/>
            <person name="Jaballah S."/>
            <person name="Klibi N."/>
            <person name="Ouzari H.-I."/>
        </authorList>
    </citation>
    <scope>NUCLEOTIDE SEQUENCE</scope>
    <source>
        <strain evidence="8">FS54</strain>
    </source>
</reference>
<evidence type="ECO:0000256" key="5">
    <source>
        <dbReference type="ARBA" id="ARBA00022801"/>
    </source>
</evidence>
<dbReference type="Pfam" id="PF13457">
    <property type="entry name" value="GW"/>
    <property type="match status" value="9"/>
</dbReference>
<comment type="subcellular location">
    <subcellularLocation>
        <location evidence="1">Secreted</location>
    </subcellularLocation>
</comment>
<dbReference type="PANTHER" id="PTHR33308">
    <property type="entry name" value="PEPTIDOGLYCAN HYDROLASE FLGJ"/>
    <property type="match status" value="1"/>
</dbReference>
<dbReference type="InterPro" id="IPR002901">
    <property type="entry name" value="MGlyc_endo_b_GlcNAc-like_dom"/>
</dbReference>
<dbReference type="EMBL" id="JACSZT010000020">
    <property type="protein sequence ID" value="MBC6499539.1"/>
    <property type="molecule type" value="Genomic_DNA"/>
</dbReference>
<proteinExistence type="inferred from homology"/>
<evidence type="ECO:0000256" key="4">
    <source>
        <dbReference type="ARBA" id="ARBA00022729"/>
    </source>
</evidence>
<evidence type="ECO:0000259" key="7">
    <source>
        <dbReference type="PROSITE" id="PS51780"/>
    </source>
</evidence>
<evidence type="ECO:0000313" key="8">
    <source>
        <dbReference type="EMBL" id="MBC6499539.1"/>
    </source>
</evidence>
<dbReference type="Proteomes" id="UP000650485">
    <property type="component" value="Unassembled WGS sequence"/>
</dbReference>
<dbReference type="InterPro" id="IPR051056">
    <property type="entry name" value="Glycosyl_Hydrolase_73"/>
</dbReference>
<feature type="domain" description="GW" evidence="7">
    <location>
        <begin position="194"/>
        <end position="274"/>
    </location>
</feature>
<dbReference type="RefSeq" id="WP_135474507.1">
    <property type="nucleotide sequence ID" value="NZ_CP110106.1"/>
</dbReference>
<dbReference type="Gene3D" id="4.10.80.30">
    <property type="entry name" value="DNA polymerase, domain 6"/>
    <property type="match status" value="1"/>
</dbReference>
<keyword evidence="4" id="KW-0732">Signal</keyword>
<evidence type="ECO:0000256" key="1">
    <source>
        <dbReference type="ARBA" id="ARBA00004613"/>
    </source>
</evidence>
<dbReference type="AlphaFoldDB" id="A0A923NHD3"/>
<sequence>MAKINKKIKVALGLFTVVGGVTLGEHNAAASVPNDFINKIKQPVKTVSKKYNLYGSIMMAQASLESGWGQSALSVQANNFFGIKGSYNGQSVTMLTAEDDGYGNLYYVNAQFKKYPNFEASLNDNGNLLRNGLDWSSTYYSGAWRENAKTYQDAARALTGTYATDTGYATRLIDLIQSYGMDKLVDNLGDTVVSSKDIYRVAVFNQDHRNDGLYQDGIWNTGGEVYVGGASQYNGKSVTLVQEATTSKGTKWYAFKRDGHLIWVDSAAFKSVSDITARNTRTMFIQNNRNDGLYKNAPYGFVNATHIGTVSSTNNNRQSITIEKEAKVNGTLWYAGYLNGELYWFDSKAVVVDNSVAKDANYVTKITQSGRNDGIYIDKPWEYRTDYFGSAKQFDGKYVLVTGEWKTPEGVTWIRFNYNGKTLWMDKTGASSKVAISNVYQRALFNAYKNQDDGLYEKQPGVILGSKSIGTTKSTDNERKSITLEKKMVFDGQTWYAGKLNGKEYWFKSQLVQNDNSAPVGKSYTAVVDQDQRNDGMYLDKPWEYRTDFYKSAKDINGRKINVKQEWKTPDGVTWVNFVVDGKSVWLDKAGIQSTSLETTNTYKRAMFIQNGRNDGLYLNEPHGIEGSEFTGTVSSTGNDRKSITVEKMLTYKGVTWYGGYLNGKLYWFDSKAVVEDTSTAVAANYQVVINQNGRNDGLYLDKPWEYRSTYFSGAQKYNGQKVTVKQQWTTPDGVTWINFVIDGKSVWMDANGSASPMYQRAMFIQGNRNDGLYENAPYGDSAAKYLGSVKATGNDQKSITIEMSRVLNGVLWYAGYLDGRVYWFDSAAVVNDATAPVSVNYAATVSQSNRNDGLYFDMPWEYRAQYAGTAKALDNQRVTVTQEWRTPDGVVWAAFVKDGRTIWVDKNALKMN</sequence>
<protein>
    <submittedName>
        <fullName evidence="8">SH3-like domain-containing protein</fullName>
    </submittedName>
</protein>
<evidence type="ECO:0000256" key="2">
    <source>
        <dbReference type="ARBA" id="ARBA00010266"/>
    </source>
</evidence>
<dbReference type="GO" id="GO:0071555">
    <property type="term" value="P:cell wall organization"/>
    <property type="evidence" value="ECO:0007669"/>
    <property type="project" value="UniProtKB-KW"/>
</dbReference>
<name>A0A923NHD3_WEICO</name>
<keyword evidence="6" id="KW-0961">Cell wall biogenesis/degradation</keyword>
<dbReference type="Gene3D" id="2.30.30.170">
    <property type="match status" value="9"/>
</dbReference>
<dbReference type="Gene3D" id="1.10.530.10">
    <property type="match status" value="1"/>
</dbReference>
<organism evidence="8 9">
    <name type="scientific">Weissella confusa</name>
    <name type="common">Lactobacillus confusus</name>
    <dbReference type="NCBI Taxonomy" id="1583"/>
    <lineage>
        <taxon>Bacteria</taxon>
        <taxon>Bacillati</taxon>
        <taxon>Bacillota</taxon>
        <taxon>Bacilli</taxon>
        <taxon>Lactobacillales</taxon>
        <taxon>Lactobacillaceae</taxon>
        <taxon>Weissella</taxon>
    </lineage>
</organism>
<dbReference type="InterPro" id="IPR025987">
    <property type="entry name" value="GW_dom"/>
</dbReference>
<dbReference type="InterPro" id="IPR038200">
    <property type="entry name" value="GW_dom_sf"/>
</dbReference>
<evidence type="ECO:0000256" key="6">
    <source>
        <dbReference type="ARBA" id="ARBA00023316"/>
    </source>
</evidence>
<feature type="domain" description="GW" evidence="7">
    <location>
        <begin position="836"/>
        <end position="913"/>
    </location>
</feature>
<feature type="domain" description="GW" evidence="7">
    <location>
        <begin position="276"/>
        <end position="355"/>
    </location>
</feature>
<feature type="domain" description="GW" evidence="7">
    <location>
        <begin position="680"/>
        <end position="759"/>
    </location>
</feature>
<dbReference type="GO" id="GO:0005576">
    <property type="term" value="C:extracellular region"/>
    <property type="evidence" value="ECO:0007669"/>
    <property type="project" value="UniProtKB-SubCell"/>
</dbReference>
<dbReference type="GO" id="GO:0004040">
    <property type="term" value="F:amidase activity"/>
    <property type="evidence" value="ECO:0007669"/>
    <property type="project" value="InterPro"/>
</dbReference>